<comment type="caution">
    <text evidence="4">The sequence shown here is derived from an EMBL/GenBank/DDBJ whole genome shotgun (WGS) entry which is preliminary data.</text>
</comment>
<reference evidence="3 6" key="3">
    <citation type="submission" date="2020-08" db="EMBL/GenBank/DDBJ databases">
        <title>Genomic Encyclopedia of Type Strains, Phase IV (KMG-IV): sequencing the most valuable type-strain genomes for metagenomic binning, comparative biology and taxonomic classification.</title>
        <authorList>
            <person name="Goeker M."/>
        </authorList>
    </citation>
    <scope>NUCLEOTIDE SEQUENCE [LARGE SCALE GENOMIC DNA]</scope>
    <source>
        <strain evidence="3 6">DSM 100995</strain>
    </source>
</reference>
<evidence type="ECO:0000259" key="2">
    <source>
        <dbReference type="Pfam" id="PF01757"/>
    </source>
</evidence>
<name>A0A4Y8AI49_9SPHI</name>
<evidence type="ECO:0000313" key="5">
    <source>
        <dbReference type="Proteomes" id="UP000297248"/>
    </source>
</evidence>
<dbReference type="Pfam" id="PF01757">
    <property type="entry name" value="Acyl_transf_3"/>
    <property type="match status" value="1"/>
</dbReference>
<reference evidence="4" key="2">
    <citation type="submission" date="2019-03" db="EMBL/GenBank/DDBJ databases">
        <authorList>
            <person name="Yan Y.-Q."/>
            <person name="Du Z.-J."/>
        </authorList>
    </citation>
    <scope>NUCLEOTIDE SEQUENCE</scope>
    <source>
        <strain evidence="4">PP-F2FG21</strain>
    </source>
</reference>
<feature type="transmembrane region" description="Helical" evidence="1">
    <location>
        <begin position="53"/>
        <end position="75"/>
    </location>
</feature>
<dbReference type="EMBL" id="JACIEG010000002">
    <property type="protein sequence ID" value="MBB3968544.1"/>
    <property type="molecule type" value="Genomic_DNA"/>
</dbReference>
<feature type="transmembrane region" description="Helical" evidence="1">
    <location>
        <begin position="214"/>
        <end position="232"/>
    </location>
</feature>
<sequence length="391" mass="45610">MLSKIWKALGLHLYIDTNRVYGLDILRAFAILSVVVIHQMIYTPSTLNKIIEATYLDGVSIFFVLSGFLIGSILIKLLNSPNITFYTLLNFWWRRWLRTIPAYYVTLSALIIAYNYNKPPGPTFKRFYIFTQNLFTPHPGFFLEAWSLSVEEWFYLTIPFALFILVKILKIKVPASVIIISITIIAFSTILRIERYFDNLSPIHLKDPFLFRQVVTRLDSIMYGMLAAYIAYYKNDNWLKNKRYKLITGILILMINKVLTQLFQTQYLLFYNTALRFTFDAIGTALMLPYLSTYRHHGKGVIFKIITYISLISYSMYLINFTPMQEYIIPFINRHLLGFITDKGILKNVNMVLSYLLIIPLSIYSYKLIESPFIKLRNSINFGKKLPAPVA</sequence>
<dbReference type="PANTHER" id="PTHR23028">
    <property type="entry name" value="ACETYLTRANSFERASE"/>
    <property type="match status" value="1"/>
</dbReference>
<feature type="transmembrane region" description="Helical" evidence="1">
    <location>
        <begin position="176"/>
        <end position="194"/>
    </location>
</feature>
<protein>
    <submittedName>
        <fullName evidence="4">Acyltransferase</fullName>
    </submittedName>
    <submittedName>
        <fullName evidence="3">Peptidoglycan/LPS O-acetylase OafA/YrhL</fullName>
    </submittedName>
</protein>
<dbReference type="GO" id="GO:0016747">
    <property type="term" value="F:acyltransferase activity, transferring groups other than amino-acyl groups"/>
    <property type="evidence" value="ECO:0007669"/>
    <property type="project" value="InterPro"/>
</dbReference>
<feature type="transmembrane region" description="Helical" evidence="1">
    <location>
        <begin position="153"/>
        <end position="169"/>
    </location>
</feature>
<feature type="transmembrane region" description="Helical" evidence="1">
    <location>
        <begin position="301"/>
        <end position="319"/>
    </location>
</feature>
<evidence type="ECO:0000313" key="4">
    <source>
        <dbReference type="EMBL" id="TEW67815.1"/>
    </source>
</evidence>
<proteinExistence type="predicted"/>
<evidence type="ECO:0000313" key="6">
    <source>
        <dbReference type="Proteomes" id="UP000583101"/>
    </source>
</evidence>
<keyword evidence="6" id="KW-1185">Reference proteome</keyword>
<evidence type="ECO:0000313" key="3">
    <source>
        <dbReference type="EMBL" id="MBB3968544.1"/>
    </source>
</evidence>
<keyword evidence="1" id="KW-1133">Transmembrane helix</keyword>
<dbReference type="RefSeq" id="WP_134335850.1">
    <property type="nucleotide sequence ID" value="NZ_BMCZ01000004.1"/>
</dbReference>
<dbReference type="InterPro" id="IPR050879">
    <property type="entry name" value="Acyltransferase_3"/>
</dbReference>
<reference evidence="4 5" key="1">
    <citation type="journal article" date="2016" name="Int. J. Syst. Evol. Microbiol.">
        <title>Proposal of Mucilaginibacter phyllosphaerae sp. nov. isolated from the phyllosphere of Galium album.</title>
        <authorList>
            <person name="Aydogan E.L."/>
            <person name="Busse H.J."/>
            <person name="Moser G."/>
            <person name="Muller C."/>
            <person name="Kampfer P."/>
            <person name="Glaeser S.P."/>
        </authorList>
    </citation>
    <scope>NUCLEOTIDE SEQUENCE [LARGE SCALE GENOMIC DNA]</scope>
    <source>
        <strain evidence="4 5">PP-F2FG21</strain>
    </source>
</reference>
<dbReference type="EMBL" id="SNQG01000002">
    <property type="protein sequence ID" value="TEW67815.1"/>
    <property type="molecule type" value="Genomic_DNA"/>
</dbReference>
<keyword evidence="1" id="KW-0472">Membrane</keyword>
<dbReference type="GO" id="GO:0016020">
    <property type="term" value="C:membrane"/>
    <property type="evidence" value="ECO:0007669"/>
    <property type="project" value="TreeGrafter"/>
</dbReference>
<accession>A0A4Y8AI49</accession>
<gene>
    <name evidence="4" type="ORF">E2R65_07450</name>
    <name evidence="3" type="ORF">GGR35_001136</name>
</gene>
<dbReference type="OrthoDB" id="290051at2"/>
<feature type="transmembrane region" description="Helical" evidence="1">
    <location>
        <begin position="21"/>
        <end position="41"/>
    </location>
</feature>
<dbReference type="InterPro" id="IPR002656">
    <property type="entry name" value="Acyl_transf_3_dom"/>
</dbReference>
<evidence type="ECO:0000256" key="1">
    <source>
        <dbReference type="SAM" id="Phobius"/>
    </source>
</evidence>
<feature type="transmembrane region" description="Helical" evidence="1">
    <location>
        <begin position="352"/>
        <end position="369"/>
    </location>
</feature>
<dbReference type="GO" id="GO:0000271">
    <property type="term" value="P:polysaccharide biosynthetic process"/>
    <property type="evidence" value="ECO:0007669"/>
    <property type="project" value="TreeGrafter"/>
</dbReference>
<keyword evidence="4" id="KW-0012">Acyltransferase</keyword>
<organism evidence="4 5">
    <name type="scientific">Mucilaginibacter phyllosphaerae</name>
    <dbReference type="NCBI Taxonomy" id="1812349"/>
    <lineage>
        <taxon>Bacteria</taxon>
        <taxon>Pseudomonadati</taxon>
        <taxon>Bacteroidota</taxon>
        <taxon>Sphingobacteriia</taxon>
        <taxon>Sphingobacteriales</taxon>
        <taxon>Sphingobacteriaceae</taxon>
        <taxon>Mucilaginibacter</taxon>
    </lineage>
</organism>
<feature type="transmembrane region" description="Helical" evidence="1">
    <location>
        <begin position="244"/>
        <end position="263"/>
    </location>
</feature>
<keyword evidence="1" id="KW-0812">Transmembrane</keyword>
<dbReference type="Proteomes" id="UP000583101">
    <property type="component" value="Unassembled WGS sequence"/>
</dbReference>
<feature type="transmembrane region" description="Helical" evidence="1">
    <location>
        <begin position="96"/>
        <end position="116"/>
    </location>
</feature>
<keyword evidence="4" id="KW-0808">Transferase</keyword>
<dbReference type="Proteomes" id="UP000297248">
    <property type="component" value="Unassembled WGS sequence"/>
</dbReference>
<feature type="domain" description="Acyltransferase 3" evidence="2">
    <location>
        <begin position="21"/>
        <end position="363"/>
    </location>
</feature>
<dbReference type="PANTHER" id="PTHR23028:SF53">
    <property type="entry name" value="ACYL_TRANSF_3 DOMAIN-CONTAINING PROTEIN"/>
    <property type="match status" value="1"/>
</dbReference>
<dbReference type="AlphaFoldDB" id="A0A4Y8AI49"/>